<comment type="caution">
    <text evidence="2">The sequence shown here is derived from an EMBL/GenBank/DDBJ whole genome shotgun (WGS) entry which is preliminary data.</text>
</comment>
<evidence type="ECO:0000313" key="2">
    <source>
        <dbReference type="EMBL" id="MFE4106916.1"/>
    </source>
</evidence>
<reference evidence="2 3" key="1">
    <citation type="submission" date="2024-10" db="EMBL/GenBank/DDBJ databases">
        <authorList>
            <person name="Ratan Roy A."/>
            <person name="Morales Sandoval P.H."/>
            <person name="De Los Santos Villalobos S."/>
            <person name="Chakraborty S."/>
            <person name="Mukherjee J."/>
        </authorList>
    </citation>
    <scope>NUCLEOTIDE SEQUENCE [LARGE SCALE GENOMIC DNA]</scope>
    <source>
        <strain evidence="2 3">S1</strain>
    </source>
</reference>
<keyword evidence="3" id="KW-1185">Reference proteome</keyword>
<evidence type="ECO:0008006" key="4">
    <source>
        <dbReference type="Google" id="ProtNLM"/>
    </source>
</evidence>
<evidence type="ECO:0000313" key="3">
    <source>
        <dbReference type="Proteomes" id="UP001600165"/>
    </source>
</evidence>
<proteinExistence type="predicted"/>
<sequence length="43" mass="4985">MANEQKDNKSYAEKNEERIERAVDKIEETAGKEVENKSTKESK</sequence>
<dbReference type="Proteomes" id="UP001600165">
    <property type="component" value="Unassembled WGS sequence"/>
</dbReference>
<accession>A0ABW6IFI8</accession>
<feature type="region of interest" description="Disordered" evidence="1">
    <location>
        <begin position="1"/>
        <end position="43"/>
    </location>
</feature>
<protein>
    <recommendedName>
        <fullName evidence="4">CsbD family protein</fullName>
    </recommendedName>
</protein>
<evidence type="ECO:0000256" key="1">
    <source>
        <dbReference type="SAM" id="MobiDB-lite"/>
    </source>
</evidence>
<dbReference type="RefSeq" id="WP_377965132.1">
    <property type="nucleotide sequence ID" value="NZ_JBHZOL010000075.1"/>
</dbReference>
<dbReference type="EMBL" id="JBHZOL010000075">
    <property type="protein sequence ID" value="MFE4106916.1"/>
    <property type="molecule type" value="Genomic_DNA"/>
</dbReference>
<gene>
    <name evidence="2" type="ORF">ACFVKH_11545</name>
</gene>
<name>A0ABW6IFI8_9CYAN</name>
<organism evidence="2 3">
    <name type="scientific">Almyronema epifaneia S1</name>
    <dbReference type="NCBI Taxonomy" id="2991925"/>
    <lineage>
        <taxon>Bacteria</taxon>
        <taxon>Bacillati</taxon>
        <taxon>Cyanobacteriota</taxon>
        <taxon>Cyanophyceae</taxon>
        <taxon>Nodosilineales</taxon>
        <taxon>Nodosilineaceae</taxon>
        <taxon>Almyronema</taxon>
        <taxon>Almyronema epifaneia</taxon>
    </lineage>
</organism>